<feature type="domain" description="HTH gntR-type" evidence="4">
    <location>
        <begin position="5"/>
        <end position="75"/>
    </location>
</feature>
<comment type="caution">
    <text evidence="5">The sequence shown here is derived from an EMBL/GenBank/DDBJ whole genome shotgun (WGS) entry which is preliminary data.</text>
</comment>
<dbReference type="GO" id="GO:0000976">
    <property type="term" value="F:transcription cis-regulatory region binding"/>
    <property type="evidence" value="ECO:0007669"/>
    <property type="project" value="TreeGrafter"/>
</dbReference>
<dbReference type="Pfam" id="PF00392">
    <property type="entry name" value="GntR"/>
    <property type="match status" value="1"/>
</dbReference>
<dbReference type="RefSeq" id="WP_161977759.1">
    <property type="nucleotide sequence ID" value="NZ_BIFS01000002.1"/>
</dbReference>
<dbReference type="SUPFAM" id="SSF46785">
    <property type="entry name" value="Winged helix' DNA-binding domain"/>
    <property type="match status" value="1"/>
</dbReference>
<dbReference type="CDD" id="cd06267">
    <property type="entry name" value="PBP1_LacI_sugar_binding-like"/>
    <property type="match status" value="1"/>
</dbReference>
<name>A0A402ASS3_9CHLR</name>
<organism evidence="5 6">
    <name type="scientific">Dictyobacter kobayashii</name>
    <dbReference type="NCBI Taxonomy" id="2014872"/>
    <lineage>
        <taxon>Bacteria</taxon>
        <taxon>Bacillati</taxon>
        <taxon>Chloroflexota</taxon>
        <taxon>Ktedonobacteria</taxon>
        <taxon>Ktedonobacterales</taxon>
        <taxon>Dictyobacteraceae</taxon>
        <taxon>Dictyobacter</taxon>
    </lineage>
</organism>
<proteinExistence type="predicted"/>
<dbReference type="CDD" id="cd07377">
    <property type="entry name" value="WHTH_GntR"/>
    <property type="match status" value="1"/>
</dbReference>
<dbReference type="EMBL" id="BIFS01000002">
    <property type="protein sequence ID" value="GCE22166.1"/>
    <property type="molecule type" value="Genomic_DNA"/>
</dbReference>
<dbReference type="Gene3D" id="1.10.10.10">
    <property type="entry name" value="Winged helix-like DNA-binding domain superfamily/Winged helix DNA-binding domain"/>
    <property type="match status" value="1"/>
</dbReference>
<evidence type="ECO:0000256" key="1">
    <source>
        <dbReference type="ARBA" id="ARBA00023015"/>
    </source>
</evidence>
<protein>
    <recommendedName>
        <fullName evidence="4">HTH gntR-type domain-containing protein</fullName>
    </recommendedName>
</protein>
<evidence type="ECO:0000256" key="2">
    <source>
        <dbReference type="ARBA" id="ARBA00023125"/>
    </source>
</evidence>
<dbReference type="PROSITE" id="PS50949">
    <property type="entry name" value="HTH_GNTR"/>
    <property type="match status" value="1"/>
</dbReference>
<dbReference type="Proteomes" id="UP000287188">
    <property type="component" value="Unassembled WGS sequence"/>
</dbReference>
<evidence type="ECO:0000313" key="6">
    <source>
        <dbReference type="Proteomes" id="UP000287188"/>
    </source>
</evidence>
<reference evidence="6" key="1">
    <citation type="submission" date="2018-12" db="EMBL/GenBank/DDBJ databases">
        <title>Tengunoibacter tsumagoiensis gen. nov., sp. nov., Dictyobacter kobayashii sp. nov., D. alpinus sp. nov., and D. joshuensis sp. nov. and description of Dictyobacteraceae fam. nov. within the order Ktedonobacterales isolated from Tengu-no-mugimeshi.</title>
        <authorList>
            <person name="Wang C.M."/>
            <person name="Zheng Y."/>
            <person name="Sakai Y."/>
            <person name="Toyoda A."/>
            <person name="Minakuchi Y."/>
            <person name="Abe K."/>
            <person name="Yokota A."/>
            <person name="Yabe S."/>
        </authorList>
    </citation>
    <scope>NUCLEOTIDE SEQUENCE [LARGE SCALE GENOMIC DNA]</scope>
    <source>
        <strain evidence="6">Uno11</strain>
    </source>
</reference>
<evidence type="ECO:0000256" key="3">
    <source>
        <dbReference type="ARBA" id="ARBA00023163"/>
    </source>
</evidence>
<dbReference type="InterPro" id="IPR036390">
    <property type="entry name" value="WH_DNA-bd_sf"/>
</dbReference>
<dbReference type="Gene3D" id="3.40.50.2300">
    <property type="match status" value="2"/>
</dbReference>
<keyword evidence="3" id="KW-0804">Transcription</keyword>
<dbReference type="AlphaFoldDB" id="A0A402ASS3"/>
<dbReference type="Pfam" id="PF13377">
    <property type="entry name" value="Peripla_BP_3"/>
    <property type="match status" value="1"/>
</dbReference>
<dbReference type="GO" id="GO:0003700">
    <property type="term" value="F:DNA-binding transcription factor activity"/>
    <property type="evidence" value="ECO:0007669"/>
    <property type="project" value="InterPro"/>
</dbReference>
<dbReference type="PRINTS" id="PR00035">
    <property type="entry name" value="HTHGNTR"/>
</dbReference>
<accession>A0A402ASS3</accession>
<gene>
    <name evidence="5" type="ORF">KDK_59660</name>
</gene>
<keyword evidence="1" id="KW-0805">Transcription regulation</keyword>
<dbReference type="InterPro" id="IPR036388">
    <property type="entry name" value="WH-like_DNA-bd_sf"/>
</dbReference>
<dbReference type="InterPro" id="IPR000524">
    <property type="entry name" value="Tscrpt_reg_HTH_GntR"/>
</dbReference>
<evidence type="ECO:0000259" key="4">
    <source>
        <dbReference type="PROSITE" id="PS50949"/>
    </source>
</evidence>
<evidence type="ECO:0000313" key="5">
    <source>
        <dbReference type="EMBL" id="GCE22166.1"/>
    </source>
</evidence>
<keyword evidence="6" id="KW-1185">Reference proteome</keyword>
<dbReference type="SUPFAM" id="SSF53822">
    <property type="entry name" value="Periplasmic binding protein-like I"/>
    <property type="match status" value="1"/>
</dbReference>
<keyword evidence="2" id="KW-0238">DNA-binding</keyword>
<sequence length="379" mass="42690">MAATQPREGMTVPRLCQHVRELALQMEPGQKLPTVSELCTRFGTSRATLDEALSRLEQQHVIERKHSKGIFISDKIHRKTISILLDASLLAQQRHSPFWGELWHLFAQEAQHRAQSKNEYHSFHLVLRTTEHQVILPEEMVHMMEAHLVHGLLVVGMSDYEWGEHAAIPCVTFAGYDRWMVGFDQAQFALMTVKALAEQGCRNIGIWSPTMMTVDGPEPPSFHDYRSCLNVFDLPFQPELARTVPPDFLYQHPQNLSFSAQGYKIAMDVFSHPTVPRPDGLIVTDDMLMEGVLAALNRLQVTIGDDIKVATHANAGSMLIFNGIPGLTVVEFDPAEIVQKMFMVLDTLMAGQKPADATTKVIPRLRRTMDLFNKIEAST</sequence>
<dbReference type="PANTHER" id="PTHR30146">
    <property type="entry name" value="LACI-RELATED TRANSCRIPTIONAL REPRESSOR"/>
    <property type="match status" value="1"/>
</dbReference>
<dbReference type="PANTHER" id="PTHR30146:SF24">
    <property type="entry name" value="XYLOSE OPERON REGULATORY PROTEIN"/>
    <property type="match status" value="1"/>
</dbReference>
<dbReference type="SMART" id="SM00345">
    <property type="entry name" value="HTH_GNTR"/>
    <property type="match status" value="1"/>
</dbReference>
<dbReference type="InterPro" id="IPR028082">
    <property type="entry name" value="Peripla_BP_I"/>
</dbReference>
<dbReference type="InterPro" id="IPR046335">
    <property type="entry name" value="LacI/GalR-like_sensor"/>
</dbReference>